<evidence type="ECO:0000256" key="1">
    <source>
        <dbReference type="SAM" id="Phobius"/>
    </source>
</evidence>
<keyword evidence="3" id="KW-1185">Reference proteome</keyword>
<keyword evidence="1" id="KW-1133">Transmembrane helix</keyword>
<dbReference type="EMBL" id="CP019480">
    <property type="protein sequence ID" value="UQC89989.1"/>
    <property type="molecule type" value="Genomic_DNA"/>
</dbReference>
<evidence type="ECO:0000313" key="3">
    <source>
        <dbReference type="Proteomes" id="UP000830671"/>
    </source>
</evidence>
<keyword evidence="1" id="KW-0812">Transmembrane</keyword>
<dbReference type="RefSeq" id="XP_049151590.1">
    <property type="nucleotide sequence ID" value="XM_049294444.1"/>
</dbReference>
<evidence type="ECO:0000313" key="2">
    <source>
        <dbReference type="EMBL" id="UQC89989.1"/>
    </source>
</evidence>
<accession>A0A9Q8T673</accession>
<dbReference type="AlphaFoldDB" id="A0A9Q8T673"/>
<organism evidence="2 3">
    <name type="scientific">Colletotrichum lupini</name>
    <dbReference type="NCBI Taxonomy" id="145971"/>
    <lineage>
        <taxon>Eukaryota</taxon>
        <taxon>Fungi</taxon>
        <taxon>Dikarya</taxon>
        <taxon>Ascomycota</taxon>
        <taxon>Pezizomycotina</taxon>
        <taxon>Sordariomycetes</taxon>
        <taxon>Hypocreomycetidae</taxon>
        <taxon>Glomerellales</taxon>
        <taxon>Glomerellaceae</taxon>
        <taxon>Colletotrichum</taxon>
        <taxon>Colletotrichum acutatum species complex</taxon>
    </lineage>
</organism>
<dbReference type="GeneID" id="73349454"/>
<dbReference type="Proteomes" id="UP000830671">
    <property type="component" value="Chromosome 8"/>
</dbReference>
<feature type="transmembrane region" description="Helical" evidence="1">
    <location>
        <begin position="44"/>
        <end position="68"/>
    </location>
</feature>
<proteinExistence type="predicted"/>
<dbReference type="KEGG" id="clup:CLUP02_15520"/>
<gene>
    <name evidence="2" type="ORF">CLUP02_15520</name>
</gene>
<protein>
    <submittedName>
        <fullName evidence="2">Uncharacterized protein</fullName>
    </submittedName>
</protein>
<reference evidence="2" key="1">
    <citation type="journal article" date="2021" name="Mol. Plant Microbe Interact.">
        <title>Complete Genome Sequence of the Plant-Pathogenic Fungus Colletotrichum lupini.</title>
        <authorList>
            <person name="Baroncelli R."/>
            <person name="Pensec F."/>
            <person name="Da Lio D."/>
            <person name="Boufleur T."/>
            <person name="Vicente I."/>
            <person name="Sarrocco S."/>
            <person name="Picot A."/>
            <person name="Baraldi E."/>
            <person name="Sukno S."/>
            <person name="Thon M."/>
            <person name="Le Floch G."/>
        </authorList>
    </citation>
    <scope>NUCLEOTIDE SEQUENCE</scope>
    <source>
        <strain evidence="2">IMI 504893</strain>
    </source>
</reference>
<name>A0A9Q8T673_9PEZI</name>
<keyword evidence="1" id="KW-0472">Membrane</keyword>
<sequence length="123" mass="13725">MPLRPSLGEASPPLRFINLEKCSTLESEAALITCSGKNRIEQRWYSHITLVLPMATLPACILGIFGYISRAAITHAPIQSCSDWSKYVQDEKWLQLLENSLLGVPSAKPRHFPRCTKCNATLI</sequence>